<dbReference type="AlphaFoldDB" id="A0A380TY67"/>
<evidence type="ECO:0000313" key="2">
    <source>
        <dbReference type="EMBL" id="SUT93001.1"/>
    </source>
</evidence>
<organism evidence="2 3">
    <name type="scientific">[Actinobacillus] rossii</name>
    <dbReference type="NCBI Taxonomy" id="123820"/>
    <lineage>
        <taxon>Bacteria</taxon>
        <taxon>Pseudomonadati</taxon>
        <taxon>Pseudomonadota</taxon>
        <taxon>Gammaproteobacteria</taxon>
        <taxon>Pasteurellales</taxon>
        <taxon>Pasteurellaceae</taxon>
    </lineage>
</organism>
<dbReference type="GO" id="GO:0016779">
    <property type="term" value="F:nucleotidyltransferase activity"/>
    <property type="evidence" value="ECO:0007669"/>
    <property type="project" value="UniProtKB-KW"/>
</dbReference>
<evidence type="ECO:0000259" key="1">
    <source>
        <dbReference type="Pfam" id="PF08706"/>
    </source>
</evidence>
<proteinExistence type="predicted"/>
<evidence type="ECO:0000313" key="3">
    <source>
        <dbReference type="Proteomes" id="UP000254649"/>
    </source>
</evidence>
<name>A0A380TY67_9PAST</name>
<dbReference type="Proteomes" id="UP000254649">
    <property type="component" value="Unassembled WGS sequence"/>
</dbReference>
<dbReference type="EC" id="2.7.7.-" evidence="2"/>
<accession>A0A380TY67</accession>
<gene>
    <name evidence="2" type="ORF">NCTC10801_01855</name>
</gene>
<reference evidence="2 3" key="1">
    <citation type="submission" date="2018-06" db="EMBL/GenBank/DDBJ databases">
        <authorList>
            <consortium name="Pathogen Informatics"/>
            <person name="Doyle S."/>
        </authorList>
    </citation>
    <scope>NUCLEOTIDE SEQUENCE [LARGE SCALE GENOMIC DNA]</scope>
    <source>
        <strain evidence="2 3">NCTC10801</strain>
    </source>
</reference>
<keyword evidence="3" id="KW-1185">Reference proteome</keyword>
<dbReference type="OrthoDB" id="784829at2"/>
<feature type="domain" description="Bacteriophage/plasmid primase P4 C-terminal" evidence="1">
    <location>
        <begin position="180"/>
        <end position="273"/>
    </location>
</feature>
<protein>
    <submittedName>
        <fullName evidence="2">Primase</fullName>
        <ecNumber evidence="2">2.7.7.-</ecNumber>
    </submittedName>
</protein>
<dbReference type="Pfam" id="PF08706">
    <property type="entry name" value="D5_N"/>
    <property type="match status" value="1"/>
</dbReference>
<keyword evidence="2" id="KW-0548">Nucleotidyltransferase</keyword>
<dbReference type="EMBL" id="UFRQ01000003">
    <property type="protein sequence ID" value="SUT93001.1"/>
    <property type="molecule type" value="Genomic_DNA"/>
</dbReference>
<sequence length="279" mass="32011">MKFTNAPFLKEPWNKQHYSDLIVLVGADAWNVWGKGDSVHWRLLVDGLKIDTFTTSTGKRINPYDQAPVIIAGDTLENIAKIRIADKEQTAIKFIQCGELTSKQMTALCLNIAKNTQAQSVHYIDEAGQLLEDLSGYVDRIRKGETVAEMVADATKSEEQRKAEFAKLFDTMGDNEKISVFMEWYKKPICYHEQLETLYHYTGQKWEAVEDVAMGRCIRNFFLEYGIVKYNASKIEKMLSLFKYDVERMGKRDPNLLAFANGILHKQTGEFICRRSDLI</sequence>
<keyword evidence="2" id="KW-0808">Transferase</keyword>
<dbReference type="InterPro" id="IPR014818">
    <property type="entry name" value="Phage/plasmid_primase_P4_C"/>
</dbReference>